<keyword evidence="3" id="KW-1185">Reference proteome</keyword>
<proteinExistence type="predicted"/>
<feature type="region of interest" description="Disordered" evidence="1">
    <location>
        <begin position="200"/>
        <end position="247"/>
    </location>
</feature>
<feature type="compositionally biased region" description="Basic and acidic residues" evidence="1">
    <location>
        <begin position="1"/>
        <end position="11"/>
    </location>
</feature>
<dbReference type="EMBL" id="JAKROA010000002">
    <property type="protein sequence ID" value="KAL5110601.1"/>
    <property type="molecule type" value="Genomic_DNA"/>
</dbReference>
<organism evidence="2 3">
    <name type="scientific">Taenia crassiceps</name>
    <dbReference type="NCBI Taxonomy" id="6207"/>
    <lineage>
        <taxon>Eukaryota</taxon>
        <taxon>Metazoa</taxon>
        <taxon>Spiralia</taxon>
        <taxon>Lophotrochozoa</taxon>
        <taxon>Platyhelminthes</taxon>
        <taxon>Cestoda</taxon>
        <taxon>Eucestoda</taxon>
        <taxon>Cyclophyllidea</taxon>
        <taxon>Taeniidae</taxon>
        <taxon>Taenia</taxon>
    </lineage>
</organism>
<dbReference type="Proteomes" id="UP001651158">
    <property type="component" value="Unassembled WGS sequence"/>
</dbReference>
<protein>
    <submittedName>
        <fullName evidence="2">Uncharacterized protein</fullName>
    </submittedName>
</protein>
<gene>
    <name evidence="2" type="ORF">TcWFU_007049</name>
</gene>
<feature type="region of interest" description="Disordered" evidence="1">
    <location>
        <begin position="1"/>
        <end position="21"/>
    </location>
</feature>
<name>A0ABR4QLT5_9CEST</name>
<evidence type="ECO:0000313" key="2">
    <source>
        <dbReference type="EMBL" id="KAL5110601.1"/>
    </source>
</evidence>
<comment type="caution">
    <text evidence="2">The sequence shown here is derived from an EMBL/GenBank/DDBJ whole genome shotgun (WGS) entry which is preliminary data.</text>
</comment>
<accession>A0ABR4QLT5</accession>
<feature type="compositionally biased region" description="Low complexity" evidence="1">
    <location>
        <begin position="204"/>
        <end position="217"/>
    </location>
</feature>
<evidence type="ECO:0000256" key="1">
    <source>
        <dbReference type="SAM" id="MobiDB-lite"/>
    </source>
</evidence>
<sequence length="247" mass="27126">MGDHGDFHCSRLDPNTSQQQPVSRYFENRSLGNAALCDPSVIALPENSFSRKRHFDQPDFFEEMYIPYKRPASEEAISRGLSNLNISSPLGVQYNEMEMVSVEEPSNESDDEGDSEKGLLLPEELRRGYQQLGTGGGLPDSYLQKILTPKACLALVPYIPRPLPPTSTSDPPVNSSSDDNAVTNAKTAEFEPMECLLANQAPDLRPSPSSFASPLSLGQVGGASSQSPHVYEQLELPKESWKIPMPQ</sequence>
<reference evidence="2 3" key="1">
    <citation type="journal article" date="2022" name="Front. Cell. Infect. Microbiol.">
        <title>The Genomes of Two Strains of Taenia crassiceps the Animal Model for the Study of Human Cysticercosis.</title>
        <authorList>
            <person name="Bobes R.J."/>
            <person name="Estrada K."/>
            <person name="Rios-Valencia D.G."/>
            <person name="Calderon-Gallegos A."/>
            <person name="de la Torre P."/>
            <person name="Carrero J.C."/>
            <person name="Sanchez-Flores A."/>
            <person name="Laclette J.P."/>
        </authorList>
    </citation>
    <scope>NUCLEOTIDE SEQUENCE [LARGE SCALE GENOMIC DNA]</scope>
    <source>
        <strain evidence="2">WFUcys</strain>
    </source>
</reference>
<evidence type="ECO:0000313" key="3">
    <source>
        <dbReference type="Proteomes" id="UP001651158"/>
    </source>
</evidence>